<sequence length="217" mass="23389">MNTLKTITTVITLAMVFGISFGYAQPSVMKNPVSYTLKNGTTIIIAHNEGTPKVFANLSFEAANAYTPAKATVQEVFTALLNQQLTALNAGLSYSHKGINLATHSNNFETALQTMYAYINAPTFDQADLDIAKANVMAHINAQDKYFPEAVNEGSIAKLTLADVNAYYAEISNPAQTVLTIAGNVTPAAAKGFAKKAMNQQKPVVDLTKNYLVSIRF</sequence>
<gene>
    <name evidence="1" type="ORF">J2X78_003085</name>
</gene>
<dbReference type="Proteomes" id="UP001246858">
    <property type="component" value="Unassembled WGS sequence"/>
</dbReference>
<evidence type="ECO:0000313" key="1">
    <source>
        <dbReference type="EMBL" id="MDR6784520.1"/>
    </source>
</evidence>
<evidence type="ECO:0000313" key="2">
    <source>
        <dbReference type="Proteomes" id="UP001246858"/>
    </source>
</evidence>
<keyword evidence="2" id="KW-1185">Reference proteome</keyword>
<dbReference type="EMBL" id="JAVDTF010000002">
    <property type="protein sequence ID" value="MDR6784520.1"/>
    <property type="molecule type" value="Genomic_DNA"/>
</dbReference>
<name>A0ACC6KZA9_9SPHI</name>
<organism evidence="1 2">
    <name type="scientific">Pedobacter africanus</name>
    <dbReference type="NCBI Taxonomy" id="151894"/>
    <lineage>
        <taxon>Bacteria</taxon>
        <taxon>Pseudomonadati</taxon>
        <taxon>Bacteroidota</taxon>
        <taxon>Sphingobacteriia</taxon>
        <taxon>Sphingobacteriales</taxon>
        <taxon>Sphingobacteriaceae</taxon>
        <taxon>Pedobacter</taxon>
    </lineage>
</organism>
<comment type="caution">
    <text evidence="1">The sequence shown here is derived from an EMBL/GenBank/DDBJ whole genome shotgun (WGS) entry which is preliminary data.</text>
</comment>
<accession>A0ACC6KZA9</accession>
<reference evidence="1" key="1">
    <citation type="submission" date="2023-07" db="EMBL/GenBank/DDBJ databases">
        <title>Sorghum-associated microbial communities from plants grown in Nebraska, USA.</title>
        <authorList>
            <person name="Schachtman D."/>
        </authorList>
    </citation>
    <scope>NUCLEOTIDE SEQUENCE</scope>
    <source>
        <strain evidence="1">2697</strain>
    </source>
</reference>
<protein>
    <submittedName>
        <fullName evidence="1">Zn-dependent peptidase</fullName>
    </submittedName>
</protein>
<proteinExistence type="predicted"/>